<dbReference type="HOGENOM" id="CLU_102881_0_0_10"/>
<evidence type="ECO:0000313" key="4">
    <source>
        <dbReference type="Proteomes" id="UP000008461"/>
    </source>
</evidence>
<feature type="chain" id="PRO_5003317173" description="Putative auto-transporter adhesin head GIN domain-containing protein" evidence="1">
    <location>
        <begin position="25"/>
        <end position="229"/>
    </location>
</feature>
<evidence type="ECO:0000259" key="2">
    <source>
        <dbReference type="Pfam" id="PF10988"/>
    </source>
</evidence>
<dbReference type="eggNOG" id="ENOG5031S92">
    <property type="taxonomic scope" value="Bacteria"/>
</dbReference>
<dbReference type="EMBL" id="CP002691">
    <property type="protein sequence ID" value="AEE51311.1"/>
    <property type="molecule type" value="Genomic_DNA"/>
</dbReference>
<dbReference type="Gene3D" id="2.160.20.120">
    <property type="match status" value="1"/>
</dbReference>
<evidence type="ECO:0000313" key="3">
    <source>
        <dbReference type="EMBL" id="AEE51311.1"/>
    </source>
</evidence>
<proteinExistence type="predicted"/>
<organism evidence="3 4">
    <name type="scientific">Haliscomenobacter hydrossis (strain ATCC 27775 / DSM 1100 / LMG 10767 / O)</name>
    <dbReference type="NCBI Taxonomy" id="760192"/>
    <lineage>
        <taxon>Bacteria</taxon>
        <taxon>Pseudomonadati</taxon>
        <taxon>Bacteroidota</taxon>
        <taxon>Saprospiria</taxon>
        <taxon>Saprospirales</taxon>
        <taxon>Haliscomenobacteraceae</taxon>
        <taxon>Haliscomenobacter</taxon>
    </lineage>
</organism>
<gene>
    <name evidence="3" type="ordered locus">Halhy_3455</name>
</gene>
<dbReference type="Pfam" id="PF10988">
    <property type="entry name" value="DUF2807"/>
    <property type="match status" value="1"/>
</dbReference>
<keyword evidence="1" id="KW-0732">Signal</keyword>
<sequence>MKRFMQIGLLLSIQFLGFSGILQAQKEVQVESFDQVSATGSVTMHLEAGDANKVVLYVDGIPEKEIEVKVSKGVLRIQVLNGFLYKNEIVKAYVTYKTLRGVRANAGAKVDCKETLSAELFSASVSAGGQLDLSLNVKNLDASASEGGQLNLKGTATTQDINASTGGVCRCSDLVGEKGSVRTSTGGRAEVQITGLLEASANVGGEILYHTDPKEKRIKQFLGGDVRKF</sequence>
<reference key="2">
    <citation type="submission" date="2011-04" db="EMBL/GenBank/DDBJ databases">
        <title>Complete sequence of chromosome of Haliscomenobacter hydrossis DSM 1100.</title>
        <authorList>
            <consortium name="US DOE Joint Genome Institute (JGI-PGF)"/>
            <person name="Lucas S."/>
            <person name="Han J."/>
            <person name="Lapidus A."/>
            <person name="Bruce D."/>
            <person name="Goodwin L."/>
            <person name="Pitluck S."/>
            <person name="Peters L."/>
            <person name="Kyrpides N."/>
            <person name="Mavromatis K."/>
            <person name="Ivanova N."/>
            <person name="Ovchinnikova G."/>
            <person name="Pagani I."/>
            <person name="Daligault H."/>
            <person name="Detter J.C."/>
            <person name="Han C."/>
            <person name="Land M."/>
            <person name="Hauser L."/>
            <person name="Markowitz V."/>
            <person name="Cheng J.-F."/>
            <person name="Hugenholtz P."/>
            <person name="Woyke T."/>
            <person name="Wu D."/>
            <person name="Verbarg S."/>
            <person name="Frueling A."/>
            <person name="Brambilla E."/>
            <person name="Klenk H.-P."/>
            <person name="Eisen J.A."/>
        </authorList>
    </citation>
    <scope>NUCLEOTIDE SEQUENCE</scope>
    <source>
        <strain>DSM 1100</strain>
    </source>
</reference>
<keyword evidence="4" id="KW-1185">Reference proteome</keyword>
<name>F4KVJ8_HALH1</name>
<dbReference type="AlphaFoldDB" id="F4KVJ8"/>
<dbReference type="KEGG" id="hhy:Halhy_3455"/>
<evidence type="ECO:0000256" key="1">
    <source>
        <dbReference type="SAM" id="SignalP"/>
    </source>
</evidence>
<feature type="domain" description="Putative auto-transporter adhesin head GIN" evidence="2">
    <location>
        <begin position="33"/>
        <end position="213"/>
    </location>
</feature>
<feature type="signal peptide" evidence="1">
    <location>
        <begin position="1"/>
        <end position="24"/>
    </location>
</feature>
<dbReference type="InterPro" id="IPR021255">
    <property type="entry name" value="DUF2807"/>
</dbReference>
<accession>F4KVJ8</accession>
<dbReference type="OrthoDB" id="704821at2"/>
<dbReference type="Proteomes" id="UP000008461">
    <property type="component" value="Chromosome"/>
</dbReference>
<reference evidence="3 4" key="1">
    <citation type="journal article" date="2011" name="Stand. Genomic Sci.">
        <title>Complete genome sequence of Haliscomenobacter hydrossis type strain (O).</title>
        <authorList>
            <consortium name="US DOE Joint Genome Institute (JGI-PGF)"/>
            <person name="Daligault H."/>
            <person name="Lapidus A."/>
            <person name="Zeytun A."/>
            <person name="Nolan M."/>
            <person name="Lucas S."/>
            <person name="Del Rio T.G."/>
            <person name="Tice H."/>
            <person name="Cheng J.F."/>
            <person name="Tapia R."/>
            <person name="Han C."/>
            <person name="Goodwin L."/>
            <person name="Pitluck S."/>
            <person name="Liolios K."/>
            <person name="Pagani I."/>
            <person name="Ivanova N."/>
            <person name="Huntemann M."/>
            <person name="Mavromatis K."/>
            <person name="Mikhailova N."/>
            <person name="Pati A."/>
            <person name="Chen A."/>
            <person name="Palaniappan K."/>
            <person name="Land M."/>
            <person name="Hauser L."/>
            <person name="Brambilla E.M."/>
            <person name="Rohde M."/>
            <person name="Verbarg S."/>
            <person name="Goker M."/>
            <person name="Bristow J."/>
            <person name="Eisen J.A."/>
            <person name="Markowitz V."/>
            <person name="Hugenholtz P."/>
            <person name="Kyrpides N.C."/>
            <person name="Klenk H.P."/>
            <person name="Woyke T."/>
        </authorList>
    </citation>
    <scope>NUCLEOTIDE SEQUENCE [LARGE SCALE GENOMIC DNA]</scope>
    <source>
        <strain evidence="4">ATCC 27775 / DSM 1100 / LMG 10767 / O</strain>
    </source>
</reference>
<protein>
    <recommendedName>
        <fullName evidence="2">Putative auto-transporter adhesin head GIN domain-containing protein</fullName>
    </recommendedName>
</protein>
<dbReference type="RefSeq" id="WP_013765851.1">
    <property type="nucleotide sequence ID" value="NC_015510.1"/>
</dbReference>